<dbReference type="PANTHER" id="PTHR22618">
    <property type="entry name" value="PROTEIN O-MANNOSE KINASE"/>
    <property type="match status" value="1"/>
</dbReference>
<evidence type="ECO:0000313" key="11">
    <source>
        <dbReference type="Proteomes" id="UP000694388"/>
    </source>
</evidence>
<dbReference type="GO" id="GO:0005524">
    <property type="term" value="F:ATP binding"/>
    <property type="evidence" value="ECO:0007669"/>
    <property type="project" value="UniProtKB-KW"/>
</dbReference>
<reference evidence="10" key="1">
    <citation type="submission" date="2025-08" db="UniProtKB">
        <authorList>
            <consortium name="Ensembl"/>
        </authorList>
    </citation>
    <scope>IDENTIFICATION</scope>
</reference>
<dbReference type="GO" id="GO:0061061">
    <property type="term" value="P:muscle structure development"/>
    <property type="evidence" value="ECO:0007669"/>
    <property type="project" value="Ensembl"/>
</dbReference>
<accession>A0A8C4PYI3</accession>
<feature type="signal peptide" evidence="9">
    <location>
        <begin position="1"/>
        <end position="18"/>
    </location>
</feature>
<keyword evidence="4" id="KW-0418">Kinase</keyword>
<dbReference type="Ensembl" id="ENSEBUT00000006254.1">
    <property type="protein sequence ID" value="ENSEBUP00000005809.1"/>
    <property type="gene ID" value="ENSEBUG00000003906.1"/>
</dbReference>
<dbReference type="Gene3D" id="1.10.510.10">
    <property type="entry name" value="Transferase(Phosphotransferase) domain 1"/>
    <property type="match status" value="1"/>
</dbReference>
<reference evidence="10" key="2">
    <citation type="submission" date="2025-09" db="UniProtKB">
        <authorList>
            <consortium name="Ensembl"/>
        </authorList>
    </citation>
    <scope>IDENTIFICATION</scope>
</reference>
<proteinExistence type="predicted"/>
<evidence type="ECO:0000256" key="4">
    <source>
        <dbReference type="ARBA" id="ARBA00022777"/>
    </source>
</evidence>
<dbReference type="GO" id="GO:0043531">
    <property type="term" value="F:ADP binding"/>
    <property type="evidence" value="ECO:0007669"/>
    <property type="project" value="Ensembl"/>
</dbReference>
<evidence type="ECO:0000256" key="7">
    <source>
        <dbReference type="ARBA" id="ARBA00023136"/>
    </source>
</evidence>
<dbReference type="AlphaFoldDB" id="A0A8C4PYI3"/>
<evidence type="ECO:0000256" key="9">
    <source>
        <dbReference type="SAM" id="SignalP"/>
    </source>
</evidence>
<dbReference type="PANTHER" id="PTHR22618:SF2">
    <property type="entry name" value="PROTEIN O-MANNOSE KINASE"/>
    <property type="match status" value="1"/>
</dbReference>
<evidence type="ECO:0000256" key="2">
    <source>
        <dbReference type="ARBA" id="ARBA00022692"/>
    </source>
</evidence>
<keyword evidence="11" id="KW-1185">Reference proteome</keyword>
<dbReference type="GO" id="GO:0016773">
    <property type="term" value="F:phosphotransferase activity, alcohol group as acceptor"/>
    <property type="evidence" value="ECO:0007669"/>
    <property type="project" value="TreeGrafter"/>
</dbReference>
<keyword evidence="5" id="KW-0067">ATP-binding</keyword>
<dbReference type="OMA" id="NTWHRRL"/>
<protein>
    <submittedName>
        <fullName evidence="10">Protein O-mannose kinase</fullName>
    </submittedName>
</protein>
<evidence type="ECO:0000256" key="1">
    <source>
        <dbReference type="ARBA" id="ARBA00022679"/>
    </source>
</evidence>
<comment type="subcellular location">
    <subcellularLocation>
        <location evidence="8">Endomembrane system</location>
        <topology evidence="8">Single-pass membrane protein</topology>
    </subcellularLocation>
</comment>
<evidence type="ECO:0000256" key="8">
    <source>
        <dbReference type="ARBA" id="ARBA00037847"/>
    </source>
</evidence>
<evidence type="ECO:0000313" key="10">
    <source>
        <dbReference type="Ensembl" id="ENSEBUP00000005809.1"/>
    </source>
</evidence>
<dbReference type="GO" id="GO:0005789">
    <property type="term" value="C:endoplasmic reticulum membrane"/>
    <property type="evidence" value="ECO:0007669"/>
    <property type="project" value="TreeGrafter"/>
</dbReference>
<dbReference type="GO" id="GO:0006493">
    <property type="term" value="P:protein O-linked glycosylation"/>
    <property type="evidence" value="ECO:0007669"/>
    <property type="project" value="InterPro"/>
</dbReference>
<dbReference type="GO" id="GO:0036268">
    <property type="term" value="P:swimming"/>
    <property type="evidence" value="ECO:0007669"/>
    <property type="project" value="Ensembl"/>
</dbReference>
<keyword evidence="6" id="KW-1133">Transmembrane helix</keyword>
<keyword evidence="3" id="KW-0547">Nucleotide-binding</keyword>
<dbReference type="GO" id="GO:0030247">
    <property type="term" value="F:polysaccharide binding"/>
    <property type="evidence" value="ECO:0007669"/>
    <property type="project" value="Ensembl"/>
</dbReference>
<feature type="chain" id="PRO_5034832622" evidence="9">
    <location>
        <begin position="19"/>
        <end position="299"/>
    </location>
</feature>
<keyword evidence="7" id="KW-0472">Membrane</keyword>
<evidence type="ECO:0000256" key="3">
    <source>
        <dbReference type="ARBA" id="ARBA00022741"/>
    </source>
</evidence>
<sequence>MSRSLNLILLMMQSSLQRLQISFWGRWDYGFPGSKLRFRRYPFPYPLHGPVSQVYLTQWRGFRMALSLLRVPALQADFRHGVRMLRGLQSEAVVQLVGFCTQDDLLLTEFHPLGTLANVERVLESWGHGKDSRTRLAIATSYVSVLAFLHASPLGTRVMCDSNDLPKTLSQFLLVEQPGVVANDLDALPNTQSHMNGTQAKGVHCGFQPIVGDFAAPEQRWAPNSHHPPPAYDEKTDIWKIPAVTDFVLGNGPGSDIVRLHLFEVHRRCKLFNPEMRPPAAVVLHRYTTVYRELLRDEL</sequence>
<evidence type="ECO:0000256" key="6">
    <source>
        <dbReference type="ARBA" id="ARBA00022989"/>
    </source>
</evidence>
<keyword evidence="2" id="KW-0812">Transmembrane</keyword>
<dbReference type="GO" id="GO:0019200">
    <property type="term" value="F:carbohydrate kinase activity"/>
    <property type="evidence" value="ECO:0007669"/>
    <property type="project" value="InterPro"/>
</dbReference>
<dbReference type="Proteomes" id="UP000694388">
    <property type="component" value="Unplaced"/>
</dbReference>
<keyword evidence="9" id="KW-0732">Signal</keyword>
<dbReference type="GeneTree" id="ENSGT00390000004945"/>
<name>A0A8C4PYI3_EPTBU</name>
<evidence type="ECO:0000256" key="5">
    <source>
        <dbReference type="ARBA" id="ARBA00022840"/>
    </source>
</evidence>
<dbReference type="InterPro" id="IPR011009">
    <property type="entry name" value="Kinase-like_dom_sf"/>
</dbReference>
<dbReference type="SUPFAM" id="SSF56112">
    <property type="entry name" value="Protein kinase-like (PK-like)"/>
    <property type="match status" value="1"/>
</dbReference>
<dbReference type="InterPro" id="IPR039318">
    <property type="entry name" value="POMK"/>
</dbReference>
<keyword evidence="1" id="KW-0808">Transferase</keyword>
<organism evidence="10 11">
    <name type="scientific">Eptatretus burgeri</name>
    <name type="common">Inshore hagfish</name>
    <dbReference type="NCBI Taxonomy" id="7764"/>
    <lineage>
        <taxon>Eukaryota</taxon>
        <taxon>Metazoa</taxon>
        <taxon>Chordata</taxon>
        <taxon>Craniata</taxon>
        <taxon>Vertebrata</taxon>
        <taxon>Cyclostomata</taxon>
        <taxon>Myxini</taxon>
        <taxon>Myxiniformes</taxon>
        <taxon>Myxinidae</taxon>
        <taxon>Eptatretinae</taxon>
        <taxon>Eptatretus</taxon>
    </lineage>
</organism>